<dbReference type="SUPFAM" id="SSF53474">
    <property type="entry name" value="alpha/beta-Hydrolases"/>
    <property type="match status" value="1"/>
</dbReference>
<dbReference type="Proteomes" id="UP001364211">
    <property type="component" value="Unassembled WGS sequence"/>
</dbReference>
<dbReference type="PANTHER" id="PTHR48081">
    <property type="entry name" value="AB HYDROLASE SUPERFAMILY PROTEIN C4A8.06C"/>
    <property type="match status" value="1"/>
</dbReference>
<dbReference type="RefSeq" id="WP_340288650.1">
    <property type="nucleotide sequence ID" value="NZ_JBBJUP010000007.1"/>
</dbReference>
<organism evidence="3 4">
    <name type="scientific">Pseudonocardia spirodelae</name>
    <dbReference type="NCBI Taxonomy" id="3133431"/>
    <lineage>
        <taxon>Bacteria</taxon>
        <taxon>Bacillati</taxon>
        <taxon>Actinomycetota</taxon>
        <taxon>Actinomycetes</taxon>
        <taxon>Pseudonocardiales</taxon>
        <taxon>Pseudonocardiaceae</taxon>
        <taxon>Pseudonocardia</taxon>
    </lineage>
</organism>
<keyword evidence="4" id="KW-1185">Reference proteome</keyword>
<gene>
    <name evidence="3" type="ORF">WJX68_10145</name>
</gene>
<evidence type="ECO:0000256" key="1">
    <source>
        <dbReference type="ARBA" id="ARBA00022801"/>
    </source>
</evidence>
<protein>
    <submittedName>
        <fullName evidence="3">Alpha/beta hydrolase</fullName>
    </submittedName>
</protein>
<evidence type="ECO:0000259" key="2">
    <source>
        <dbReference type="Pfam" id="PF07859"/>
    </source>
</evidence>
<dbReference type="PANTHER" id="PTHR48081:SF8">
    <property type="entry name" value="ALPHA_BETA HYDROLASE FOLD-3 DOMAIN-CONTAINING PROTEIN-RELATED"/>
    <property type="match status" value="1"/>
</dbReference>
<reference evidence="3 4" key="1">
    <citation type="submission" date="2024-03" db="EMBL/GenBank/DDBJ databases">
        <title>Draft genome sequence of Pseudonocardia sp. DW16-2.</title>
        <authorList>
            <person name="Duangmal K."/>
        </authorList>
    </citation>
    <scope>NUCLEOTIDE SEQUENCE [LARGE SCALE GENOMIC DNA]</scope>
    <source>
        <strain evidence="3 4">DW16-2</strain>
    </source>
</reference>
<sequence length="304" mass="31730">MRLDLDALTVAVPPGDLARTRAFHAARPAGRGPAGPDELYAARAAAPPPRPADPPARDDVAVADGRRVPIRITSPPVPARGVLLEIHGGGFYLGSAAQSDVRNRALADALGVAVVAVDHRLAPEHPWPAAPDDCATAAVWLLDHAQARFGTGRVAVTGTSAGATLAVTTLLRLRERGLAHRVAGAELRYGTYDLSATTPAGRRIADEWFLQAYAGHVADRTRHDVSPVFADLSGLPPLLMTAGTRDVLLDDGLAMAARLVAAGVEADLRLYPDVPHGFAGHDTPVAALARAHARDWLAARLAGG</sequence>
<dbReference type="Pfam" id="PF07859">
    <property type="entry name" value="Abhydrolase_3"/>
    <property type="match status" value="1"/>
</dbReference>
<comment type="caution">
    <text evidence="3">The sequence shown here is derived from an EMBL/GenBank/DDBJ whole genome shotgun (WGS) entry which is preliminary data.</text>
</comment>
<name>A0ABU8T6Y3_9PSEU</name>
<evidence type="ECO:0000313" key="3">
    <source>
        <dbReference type="EMBL" id="MEJ8279291.1"/>
    </source>
</evidence>
<dbReference type="GO" id="GO:0016787">
    <property type="term" value="F:hydrolase activity"/>
    <property type="evidence" value="ECO:0007669"/>
    <property type="project" value="UniProtKB-KW"/>
</dbReference>
<proteinExistence type="predicted"/>
<feature type="domain" description="Alpha/beta hydrolase fold-3" evidence="2">
    <location>
        <begin position="84"/>
        <end position="279"/>
    </location>
</feature>
<dbReference type="InterPro" id="IPR013094">
    <property type="entry name" value="AB_hydrolase_3"/>
</dbReference>
<dbReference type="InterPro" id="IPR050300">
    <property type="entry name" value="GDXG_lipolytic_enzyme"/>
</dbReference>
<evidence type="ECO:0000313" key="4">
    <source>
        <dbReference type="Proteomes" id="UP001364211"/>
    </source>
</evidence>
<dbReference type="Gene3D" id="3.40.50.1820">
    <property type="entry name" value="alpha/beta hydrolase"/>
    <property type="match status" value="1"/>
</dbReference>
<dbReference type="EMBL" id="JBBJUP010000007">
    <property type="protein sequence ID" value="MEJ8279291.1"/>
    <property type="molecule type" value="Genomic_DNA"/>
</dbReference>
<dbReference type="InterPro" id="IPR029058">
    <property type="entry name" value="AB_hydrolase_fold"/>
</dbReference>
<accession>A0ABU8T6Y3</accession>
<keyword evidence="1 3" id="KW-0378">Hydrolase</keyword>